<protein>
    <recommendedName>
        <fullName evidence="4">Protein CEBPZOS</fullName>
    </recommendedName>
</protein>
<keyword evidence="1" id="KW-0472">Membrane</keyword>
<reference evidence="2 3" key="1">
    <citation type="submission" date="2022-11" db="EMBL/GenBank/DDBJ databases">
        <title>Whole genome sequence of Eschrichtius robustus ER-17-0199.</title>
        <authorList>
            <person name="Bruniche-Olsen A."/>
            <person name="Black A.N."/>
            <person name="Fields C.J."/>
            <person name="Walden K."/>
            <person name="Dewoody J.A."/>
        </authorList>
    </citation>
    <scope>NUCLEOTIDE SEQUENCE [LARGE SCALE GENOMIC DNA]</scope>
    <source>
        <strain evidence="2">ER-17-0199</strain>
        <tissue evidence="2">Blubber</tissue>
    </source>
</reference>
<organism evidence="2 3">
    <name type="scientific">Eschrichtius robustus</name>
    <name type="common">California gray whale</name>
    <name type="synonym">Eschrichtius gibbosus</name>
    <dbReference type="NCBI Taxonomy" id="9764"/>
    <lineage>
        <taxon>Eukaryota</taxon>
        <taxon>Metazoa</taxon>
        <taxon>Chordata</taxon>
        <taxon>Craniata</taxon>
        <taxon>Vertebrata</taxon>
        <taxon>Euteleostomi</taxon>
        <taxon>Mammalia</taxon>
        <taxon>Eutheria</taxon>
        <taxon>Laurasiatheria</taxon>
        <taxon>Artiodactyla</taxon>
        <taxon>Whippomorpha</taxon>
        <taxon>Cetacea</taxon>
        <taxon>Mysticeti</taxon>
        <taxon>Eschrichtiidae</taxon>
        <taxon>Eschrichtius</taxon>
    </lineage>
</organism>
<feature type="transmembrane region" description="Helical" evidence="1">
    <location>
        <begin position="117"/>
        <end position="136"/>
    </location>
</feature>
<proteinExistence type="predicted"/>
<keyword evidence="1" id="KW-0812">Transmembrane</keyword>
<evidence type="ECO:0000256" key="1">
    <source>
        <dbReference type="SAM" id="Phobius"/>
    </source>
</evidence>
<dbReference type="InterPro" id="IPR037764">
    <property type="entry name" value="CEBPZOS"/>
</dbReference>
<dbReference type="PANTHER" id="PTHR38001:SF1">
    <property type="entry name" value="PROTEIN CEBPZOS"/>
    <property type="match status" value="1"/>
</dbReference>
<keyword evidence="3" id="KW-1185">Reference proteome</keyword>
<comment type="caution">
    <text evidence="2">The sequence shown here is derived from an EMBL/GenBank/DDBJ whole genome shotgun (WGS) entry which is preliminary data.</text>
</comment>
<dbReference type="EMBL" id="JAIQCJ010000056">
    <property type="protein sequence ID" value="KAJ8798480.1"/>
    <property type="molecule type" value="Genomic_DNA"/>
</dbReference>
<evidence type="ECO:0008006" key="4">
    <source>
        <dbReference type="Google" id="ProtNLM"/>
    </source>
</evidence>
<gene>
    <name evidence="2" type="ORF">J1605_016759</name>
</gene>
<dbReference type="PANTHER" id="PTHR38001">
    <property type="entry name" value="PROTEIN CEBPZOS"/>
    <property type="match status" value="1"/>
</dbReference>
<keyword evidence="1" id="KW-1133">Transmembrane helix</keyword>
<dbReference type="Proteomes" id="UP001159641">
    <property type="component" value="Unassembled WGS sequence"/>
</dbReference>
<evidence type="ECO:0000313" key="2">
    <source>
        <dbReference type="EMBL" id="KAJ8798480.1"/>
    </source>
</evidence>
<dbReference type="AlphaFoldDB" id="A0AB34I501"/>
<sequence length="185" mass="21131">MRLFIGLSVSYLGKHFLKLLSTHPELVLAEPTSAGLMTLQALMPPEVAANQIQESAFTSPPNSQLKIILIPKWHVLGWQNLVPFSSDKEVMELLGLHLFVIVKLRMARTMDPLAKKIFKGVLVAELVGIFGAYFLFKKMNTSQDFRQTMSKKFPFILEVYYKSIEHSGMYGIREQDQEKWLNSKN</sequence>
<evidence type="ECO:0000313" key="3">
    <source>
        <dbReference type="Proteomes" id="UP001159641"/>
    </source>
</evidence>
<accession>A0AB34I501</accession>
<name>A0AB34I501_ESCRO</name>